<feature type="compositionally biased region" description="Basic and acidic residues" evidence="6">
    <location>
        <begin position="246"/>
        <end position="257"/>
    </location>
</feature>
<evidence type="ECO:0000259" key="9">
    <source>
        <dbReference type="PROSITE" id="PS51471"/>
    </source>
</evidence>
<accession>A0A2N9I807</accession>
<evidence type="ECO:0000313" key="10">
    <source>
        <dbReference type="EMBL" id="SPD20159.1"/>
    </source>
</evidence>
<dbReference type="SMART" id="SM00343">
    <property type="entry name" value="ZnF_C2HC"/>
    <property type="match status" value="1"/>
</dbReference>
<evidence type="ECO:0000256" key="5">
    <source>
        <dbReference type="PROSITE-ProRule" id="PRU00047"/>
    </source>
</evidence>
<dbReference type="InterPro" id="IPR012337">
    <property type="entry name" value="RNaseH-like_sf"/>
</dbReference>
<dbReference type="Pfam" id="PF13976">
    <property type="entry name" value="gag_pre-integrs"/>
    <property type="match status" value="1"/>
</dbReference>
<dbReference type="GO" id="GO:0015074">
    <property type="term" value="P:DNA integration"/>
    <property type="evidence" value="ECO:0007669"/>
    <property type="project" value="InterPro"/>
</dbReference>
<dbReference type="Pfam" id="PF03171">
    <property type="entry name" value="2OG-FeII_Oxy"/>
    <property type="match status" value="1"/>
</dbReference>
<evidence type="ECO:0000259" key="7">
    <source>
        <dbReference type="PROSITE" id="PS50158"/>
    </source>
</evidence>
<dbReference type="GO" id="GO:0003676">
    <property type="term" value="F:nucleic acid binding"/>
    <property type="evidence" value="ECO:0007669"/>
    <property type="project" value="InterPro"/>
</dbReference>
<dbReference type="InterPro" id="IPR039537">
    <property type="entry name" value="Retrotran_Ty1/copia-like"/>
</dbReference>
<dbReference type="SUPFAM" id="SSF56672">
    <property type="entry name" value="DNA/RNA polymerases"/>
    <property type="match status" value="1"/>
</dbReference>
<dbReference type="PROSITE" id="PS51471">
    <property type="entry name" value="FE2OG_OXY"/>
    <property type="match status" value="1"/>
</dbReference>
<dbReference type="Pfam" id="PF22936">
    <property type="entry name" value="Pol_BBD"/>
    <property type="match status" value="1"/>
</dbReference>
<feature type="region of interest" description="Disordered" evidence="6">
    <location>
        <begin position="708"/>
        <end position="750"/>
    </location>
</feature>
<keyword evidence="3" id="KW-0064">Aspartyl protease</keyword>
<sequence>MAINASIATVGLVKFDGTGNFGLWQRRVKDLLVQQGLVKALYGKTKKPEKMTDDEWEELDMKAVSTIRLLLADEVMYDVMEENSTAGIWLNLEKRYMSKSLTNKLHLKQKLYGLKMTEGADLRQHINTFKQIISDMLRIDIKFEDEDKAMMLLTSLPASYEHLVTTLLYGKETLELEEVSGALLDHYQRKHKDSAESSGEGLVVKGYQDRGRKKDKDDKSARGRSKSKSKTVKCFKCQKKGHMKRDCPEWNKGKEESSTSVNVVADSESDGNMLSVSSSTDGLNNSWLLDSACSFHVTPHRNWFDTYRSINCGSVRMGNDAACTIIGMGTIKIKMSDGVVRTLEEVRHIPDMRKNLISLGTLDSKGYSYKSENGIMKVSKGAMVVMTGQKISSNVYKLLGNTILGGVAAVAESEDDDTLLWHMRLGHISERGMRELHKRNLLTGIKSCKLDFCKYCIMGKQCRVRFKTATHKTKGILDYVHSDIWGLVRTPSKGGAQYFMSFIDDYSRKAWVYFLKNKSEAFAKFKIWKAEVENQTGRKIKCLRTDNGTEYRDGDFLKFCEEYGIKRHFTVRKTPQQNGVAERLNRTITETARCLRLNAELPKIFWAEAVDMACYIINRSPRVALDGKVAEEVWTGQEVDYSFMRIFGCPAYVHISGEDRSKLDPKSKKCIFLGFKKGVKGYKLWDPVAQKVVISRDVVFDEKVELDELESQSNEEPHSNDQEQDSTRSDRPKRNKRPPGQEAIESSEKDKWMEAMVEENESLSKNKTWELTELPKGKKPIGCKWVFKKKEAVSEKEGERFKARLVAKGYSQRHGIDYDEVFSPVVRHTSIRAVLALVADQDLELEQLDVKTAFLHGNLEEEIFMEQPEGFKQPGTENLVCRLKKSLYGLKQSPRQWYKRLKSLLHKEFEMKDLGAAKKILGMEIHRDRGQESYGCLRKTTSGRLSGSQCPKNEEEIENMSKVPYASAVGCLMYAMVCTRPDLAHAVSTVSRYMANPGREHWNAVKWIFRYLKGTAEHGILFSRQPGTNSVVGYVDADYAGEVDDRRSTTGYVFTLSGGPICWKSTLQSIVAMSTTEAEYMAVAEAAKEALWLKGLVKELGLNQGGVQMHCDSQSAIYLAKNQVYHARTKHIDVRFHKIRELIVTGDIVLEKVHTSENAADMLTKPLPQPSSSIAWTWSMLAACDSPLGLWWRRWRRSSKTLETYSEHMRKVAVSIVRFIAMGLGVEAQQFCDNYKEGMYDVRMNCYPTCPEPERVIGLNPHADISGITLLLECGDMPGLQVLKDEHWLNVEPVNGAIVVNLGHVMEIMSNGIYKAPDHRAVVNKSKQRLSIVTFCYPNSSVDIGPAEKLMKSGSQPQYKTLTSAEYFNSFYNRKLEDSFINSLKI</sequence>
<dbReference type="GO" id="GO:0008270">
    <property type="term" value="F:zinc ion binding"/>
    <property type="evidence" value="ECO:0007669"/>
    <property type="project" value="UniProtKB-KW"/>
</dbReference>
<dbReference type="Pfam" id="PF14223">
    <property type="entry name" value="Retrotran_gag_2"/>
    <property type="match status" value="1"/>
</dbReference>
<proteinExistence type="predicted"/>
<dbReference type="PANTHER" id="PTHR42648">
    <property type="entry name" value="TRANSPOSASE, PUTATIVE-RELATED"/>
    <property type="match status" value="1"/>
</dbReference>
<organism evidence="10">
    <name type="scientific">Fagus sylvatica</name>
    <name type="common">Beechnut</name>
    <dbReference type="NCBI Taxonomy" id="28930"/>
    <lineage>
        <taxon>Eukaryota</taxon>
        <taxon>Viridiplantae</taxon>
        <taxon>Streptophyta</taxon>
        <taxon>Embryophyta</taxon>
        <taxon>Tracheophyta</taxon>
        <taxon>Spermatophyta</taxon>
        <taxon>Magnoliopsida</taxon>
        <taxon>eudicotyledons</taxon>
        <taxon>Gunneridae</taxon>
        <taxon>Pentapetalae</taxon>
        <taxon>rosids</taxon>
        <taxon>fabids</taxon>
        <taxon>Fagales</taxon>
        <taxon>Fagaceae</taxon>
        <taxon>Fagus</taxon>
    </lineage>
</organism>
<dbReference type="Gene3D" id="2.60.120.330">
    <property type="entry name" value="B-lactam Antibiotic, Isopenicillin N Synthase, Chain"/>
    <property type="match status" value="1"/>
</dbReference>
<dbReference type="Pfam" id="PF00665">
    <property type="entry name" value="rve"/>
    <property type="match status" value="1"/>
</dbReference>
<dbReference type="PANTHER" id="PTHR42648:SF28">
    <property type="entry name" value="TRANSPOSON-ENCODED PROTEIN WITH RIBONUCLEASE H-LIKE AND RETROVIRUS ZINC FINGER-LIKE DOMAINS"/>
    <property type="match status" value="1"/>
</dbReference>
<name>A0A2N9I807_FAGSY</name>
<dbReference type="SUPFAM" id="SSF57756">
    <property type="entry name" value="Retrovirus zinc finger-like domains"/>
    <property type="match status" value="1"/>
</dbReference>
<dbReference type="CDD" id="cd09272">
    <property type="entry name" value="RNase_HI_RT_Ty1"/>
    <property type="match status" value="1"/>
</dbReference>
<dbReference type="InterPro" id="IPR013103">
    <property type="entry name" value="RVT_2"/>
</dbReference>
<evidence type="ECO:0000259" key="8">
    <source>
        <dbReference type="PROSITE" id="PS50994"/>
    </source>
</evidence>
<feature type="region of interest" description="Disordered" evidence="6">
    <location>
        <begin position="246"/>
        <end position="276"/>
    </location>
</feature>
<feature type="domain" description="Fe2OG dioxygenase" evidence="9">
    <location>
        <begin position="1238"/>
        <end position="1338"/>
    </location>
</feature>
<dbReference type="SUPFAM" id="SSF53098">
    <property type="entry name" value="Ribonuclease H-like"/>
    <property type="match status" value="1"/>
</dbReference>
<dbReference type="PROSITE" id="PS50994">
    <property type="entry name" value="INTEGRASE"/>
    <property type="match status" value="1"/>
</dbReference>
<evidence type="ECO:0000256" key="4">
    <source>
        <dbReference type="ARBA" id="ARBA00022801"/>
    </source>
</evidence>
<dbReference type="Gene3D" id="3.30.420.10">
    <property type="entry name" value="Ribonuclease H-like superfamily/Ribonuclease H"/>
    <property type="match status" value="1"/>
</dbReference>
<dbReference type="InterPro" id="IPR044861">
    <property type="entry name" value="IPNS-like_FE2OG_OXY"/>
</dbReference>
<dbReference type="PROSITE" id="PS50158">
    <property type="entry name" value="ZF_CCHC"/>
    <property type="match status" value="1"/>
</dbReference>
<reference evidence="10" key="1">
    <citation type="submission" date="2018-02" db="EMBL/GenBank/DDBJ databases">
        <authorList>
            <person name="Cohen D.B."/>
            <person name="Kent A.D."/>
        </authorList>
    </citation>
    <scope>NUCLEOTIDE SEQUENCE</scope>
</reference>
<feature type="compositionally biased region" description="Basic residues" evidence="6">
    <location>
        <begin position="222"/>
        <end position="231"/>
    </location>
</feature>
<feature type="region of interest" description="Disordered" evidence="6">
    <location>
        <begin position="190"/>
        <end position="231"/>
    </location>
</feature>
<feature type="domain" description="Integrase catalytic" evidence="8">
    <location>
        <begin position="467"/>
        <end position="638"/>
    </location>
</feature>
<dbReference type="Gene3D" id="4.10.60.10">
    <property type="entry name" value="Zinc finger, CCHC-type"/>
    <property type="match status" value="1"/>
</dbReference>
<dbReference type="InterPro" id="IPR043502">
    <property type="entry name" value="DNA/RNA_pol_sf"/>
</dbReference>
<feature type="compositionally biased region" description="Basic and acidic residues" evidence="6">
    <location>
        <begin position="207"/>
        <end position="221"/>
    </location>
</feature>
<keyword evidence="1" id="KW-0645">Protease</keyword>
<evidence type="ECO:0000256" key="6">
    <source>
        <dbReference type="SAM" id="MobiDB-lite"/>
    </source>
</evidence>
<evidence type="ECO:0000256" key="2">
    <source>
        <dbReference type="ARBA" id="ARBA00022723"/>
    </source>
</evidence>
<feature type="compositionally biased region" description="Basic and acidic residues" evidence="6">
    <location>
        <begin position="715"/>
        <end position="732"/>
    </location>
</feature>
<dbReference type="Pfam" id="PF25597">
    <property type="entry name" value="SH3_retrovirus"/>
    <property type="match status" value="1"/>
</dbReference>
<protein>
    <submittedName>
        <fullName evidence="10">Uncharacterized protein</fullName>
    </submittedName>
</protein>
<keyword evidence="5" id="KW-0863">Zinc-finger</keyword>
<dbReference type="Pfam" id="PF07727">
    <property type="entry name" value="RVT_2"/>
    <property type="match status" value="1"/>
</dbReference>
<keyword evidence="5" id="KW-0862">Zinc</keyword>
<dbReference type="SUPFAM" id="SSF51197">
    <property type="entry name" value="Clavaminate synthase-like"/>
    <property type="match status" value="1"/>
</dbReference>
<dbReference type="EMBL" id="OIVN01004957">
    <property type="protein sequence ID" value="SPD20159.1"/>
    <property type="molecule type" value="Genomic_DNA"/>
</dbReference>
<dbReference type="GO" id="GO:0004190">
    <property type="term" value="F:aspartic-type endopeptidase activity"/>
    <property type="evidence" value="ECO:0007669"/>
    <property type="project" value="UniProtKB-KW"/>
</dbReference>
<dbReference type="InterPro" id="IPR025724">
    <property type="entry name" value="GAG-pre-integrase_dom"/>
</dbReference>
<dbReference type="InterPro" id="IPR005123">
    <property type="entry name" value="Oxoglu/Fe-dep_dioxygenase_dom"/>
</dbReference>
<feature type="domain" description="CCHC-type" evidence="7">
    <location>
        <begin position="233"/>
        <end position="249"/>
    </location>
</feature>
<keyword evidence="2" id="KW-0479">Metal-binding</keyword>
<dbReference type="GO" id="GO:0006508">
    <property type="term" value="P:proteolysis"/>
    <property type="evidence" value="ECO:0007669"/>
    <property type="project" value="UniProtKB-KW"/>
</dbReference>
<keyword evidence="4" id="KW-0378">Hydrolase</keyword>
<dbReference type="InterPro" id="IPR027443">
    <property type="entry name" value="IPNS-like_sf"/>
</dbReference>
<dbReference type="InterPro" id="IPR001584">
    <property type="entry name" value="Integrase_cat-core"/>
</dbReference>
<dbReference type="InterPro" id="IPR036397">
    <property type="entry name" value="RNaseH_sf"/>
</dbReference>
<dbReference type="InterPro" id="IPR036875">
    <property type="entry name" value="Znf_CCHC_sf"/>
</dbReference>
<dbReference type="Pfam" id="PF00098">
    <property type="entry name" value="zf-CCHC"/>
    <property type="match status" value="1"/>
</dbReference>
<dbReference type="InterPro" id="IPR054722">
    <property type="entry name" value="PolX-like_BBD"/>
</dbReference>
<dbReference type="InterPro" id="IPR001878">
    <property type="entry name" value="Znf_CCHC"/>
</dbReference>
<dbReference type="InterPro" id="IPR057670">
    <property type="entry name" value="SH3_retrovirus"/>
</dbReference>
<evidence type="ECO:0000256" key="3">
    <source>
        <dbReference type="ARBA" id="ARBA00022750"/>
    </source>
</evidence>
<gene>
    <name evidence="10" type="ORF">FSB_LOCUS48041</name>
</gene>
<evidence type="ECO:0000256" key="1">
    <source>
        <dbReference type="ARBA" id="ARBA00022670"/>
    </source>
</evidence>